<dbReference type="AlphaFoldDB" id="A0A450SVW9"/>
<evidence type="ECO:0000313" key="1">
    <source>
        <dbReference type="EMBL" id="VFJ43555.1"/>
    </source>
</evidence>
<name>A0A450SVW9_9GAMM</name>
<gene>
    <name evidence="1" type="ORF">BECKFM1743A_GA0114220_100094</name>
    <name evidence="2" type="ORF">BECKFM1743C_GA0114222_102171</name>
</gene>
<reference evidence="2" key="1">
    <citation type="submission" date="2019-02" db="EMBL/GenBank/DDBJ databases">
        <authorList>
            <person name="Gruber-Vodicka R. H."/>
            <person name="Seah K. B. B."/>
        </authorList>
    </citation>
    <scope>NUCLEOTIDE SEQUENCE</scope>
    <source>
        <strain evidence="1">BECK_BZ163</strain>
        <strain evidence="2">BECK_BZ165</strain>
    </source>
</reference>
<evidence type="ECO:0000313" key="2">
    <source>
        <dbReference type="EMBL" id="VFJ58163.1"/>
    </source>
</evidence>
<accession>A0A450SVW9</accession>
<dbReference type="EMBL" id="CAADEZ010000009">
    <property type="protein sequence ID" value="VFJ43555.1"/>
    <property type="molecule type" value="Genomic_DNA"/>
</dbReference>
<dbReference type="EMBL" id="CAADFA010000217">
    <property type="protein sequence ID" value="VFJ58163.1"/>
    <property type="molecule type" value="Genomic_DNA"/>
</dbReference>
<proteinExistence type="predicted"/>
<sequence>MTPSRKYLHGVATFDTARQEPRSPETIPWDSCSWPGLGQIALWFTPPDKRTKLWIAYPSFIDYTSSNPIFWPSSLHNRILSGNDPIGLSDQSNAAHPAEFPIMRGICKSRTCFITRRKLTRKRSLYGINEHFEAVFNAVGSARQLLHTAHEYRYLKVTPQVETFGRHGSSYSLESSKMQV</sequence>
<protein>
    <submittedName>
        <fullName evidence="2">Uncharacterized protein</fullName>
    </submittedName>
</protein>
<organism evidence="2">
    <name type="scientific">Candidatus Kentrum sp. FM</name>
    <dbReference type="NCBI Taxonomy" id="2126340"/>
    <lineage>
        <taxon>Bacteria</taxon>
        <taxon>Pseudomonadati</taxon>
        <taxon>Pseudomonadota</taxon>
        <taxon>Gammaproteobacteria</taxon>
        <taxon>Candidatus Kentrum</taxon>
    </lineage>
</organism>